<dbReference type="AlphaFoldDB" id="A0A0C4DV00"/>
<keyword evidence="1" id="KW-1133">Transmembrane helix</keyword>
<dbReference type="EMBL" id="GL876968">
    <property type="protein sequence ID" value="KLU84759.1"/>
    <property type="molecule type" value="Genomic_DNA"/>
</dbReference>
<reference evidence="2" key="2">
    <citation type="submission" date="2010-05" db="EMBL/GenBank/DDBJ databases">
        <title>The Genome Sequence of Magnaporthe poae strain ATCC 64411.</title>
        <authorList>
            <consortium name="The Broad Institute Genome Sequencing Platform"/>
            <consortium name="Broad Institute Genome Sequencing Center for Infectious Disease"/>
            <person name="Ma L.-J."/>
            <person name="Dead R."/>
            <person name="Young S."/>
            <person name="Zeng Q."/>
            <person name="Koehrsen M."/>
            <person name="Alvarado L."/>
            <person name="Berlin A."/>
            <person name="Chapman S.B."/>
            <person name="Chen Z."/>
            <person name="Freedman E."/>
            <person name="Gellesch M."/>
            <person name="Goldberg J."/>
            <person name="Griggs A."/>
            <person name="Gujja S."/>
            <person name="Heilman E.R."/>
            <person name="Heiman D."/>
            <person name="Hepburn T."/>
            <person name="Howarth C."/>
            <person name="Jen D."/>
            <person name="Larson L."/>
            <person name="Mehta T."/>
            <person name="Neiman D."/>
            <person name="Pearson M."/>
            <person name="Roberts A."/>
            <person name="Saif S."/>
            <person name="Shea T."/>
            <person name="Shenoy N."/>
            <person name="Sisk P."/>
            <person name="Stolte C."/>
            <person name="Sykes S."/>
            <person name="Walk T."/>
            <person name="White J."/>
            <person name="Yandava C."/>
            <person name="Haas B."/>
            <person name="Nusbaum C."/>
            <person name="Birren B."/>
        </authorList>
    </citation>
    <scope>NUCLEOTIDE SEQUENCE</scope>
    <source>
        <strain evidence="2">ATCC 64411</strain>
    </source>
</reference>
<sequence length="55" mass="6118">MLVWCPMSRSMACQVHGESGWIRPGRWLVSMTVAWLIQFVGGLSFNLCSASFGIL</sequence>
<gene>
    <name evidence="2" type="ORF">MAPG_03795</name>
</gene>
<evidence type="ECO:0000313" key="3">
    <source>
        <dbReference type="EnsemblFungi" id="MAPG_03795T0"/>
    </source>
</evidence>
<reference evidence="2" key="3">
    <citation type="submission" date="2011-03" db="EMBL/GenBank/DDBJ databases">
        <title>Annotation of Magnaporthe poae ATCC 64411.</title>
        <authorList>
            <person name="Ma L.-J."/>
            <person name="Dead R."/>
            <person name="Young S.K."/>
            <person name="Zeng Q."/>
            <person name="Gargeya S."/>
            <person name="Fitzgerald M."/>
            <person name="Haas B."/>
            <person name="Abouelleil A."/>
            <person name="Alvarado L."/>
            <person name="Arachchi H.M."/>
            <person name="Berlin A."/>
            <person name="Brown A."/>
            <person name="Chapman S.B."/>
            <person name="Chen Z."/>
            <person name="Dunbar C."/>
            <person name="Freedman E."/>
            <person name="Gearin G."/>
            <person name="Gellesch M."/>
            <person name="Goldberg J."/>
            <person name="Griggs A."/>
            <person name="Gujja S."/>
            <person name="Heiman D."/>
            <person name="Howarth C."/>
            <person name="Larson L."/>
            <person name="Lui A."/>
            <person name="MacDonald P.J.P."/>
            <person name="Mehta T."/>
            <person name="Montmayeur A."/>
            <person name="Murphy C."/>
            <person name="Neiman D."/>
            <person name="Pearson M."/>
            <person name="Priest M."/>
            <person name="Roberts A."/>
            <person name="Saif S."/>
            <person name="Shea T."/>
            <person name="Shenoy N."/>
            <person name="Sisk P."/>
            <person name="Stolte C."/>
            <person name="Sykes S."/>
            <person name="Yandava C."/>
            <person name="Wortman J."/>
            <person name="Nusbaum C."/>
            <person name="Birren B."/>
        </authorList>
    </citation>
    <scope>NUCLEOTIDE SEQUENCE</scope>
    <source>
        <strain evidence="2">ATCC 64411</strain>
    </source>
</reference>
<dbReference type="EnsemblFungi" id="MAPG_03795T0">
    <property type="protein sequence ID" value="MAPG_03795T0"/>
    <property type="gene ID" value="MAPG_03795"/>
</dbReference>
<evidence type="ECO:0000313" key="4">
    <source>
        <dbReference type="Proteomes" id="UP000011715"/>
    </source>
</evidence>
<accession>A0A0C4DV00</accession>
<feature type="transmembrane region" description="Helical" evidence="1">
    <location>
        <begin position="33"/>
        <end position="54"/>
    </location>
</feature>
<dbReference type="VEuPathDB" id="FungiDB:MAPG_03795"/>
<keyword evidence="1" id="KW-0472">Membrane</keyword>
<dbReference type="Proteomes" id="UP000011715">
    <property type="component" value="Unassembled WGS sequence"/>
</dbReference>
<keyword evidence="1" id="KW-0812">Transmembrane</keyword>
<reference evidence="3" key="4">
    <citation type="journal article" date="2015" name="G3 (Bethesda)">
        <title>Genome sequences of three phytopathogenic species of the Magnaporthaceae family of fungi.</title>
        <authorList>
            <person name="Okagaki L.H."/>
            <person name="Nunes C.C."/>
            <person name="Sailsbery J."/>
            <person name="Clay B."/>
            <person name="Brown D."/>
            <person name="John T."/>
            <person name="Oh Y."/>
            <person name="Young N."/>
            <person name="Fitzgerald M."/>
            <person name="Haas B.J."/>
            <person name="Zeng Q."/>
            <person name="Young S."/>
            <person name="Adiconis X."/>
            <person name="Fan L."/>
            <person name="Levin J.Z."/>
            <person name="Mitchell T.K."/>
            <person name="Okubara P.A."/>
            <person name="Farman M.L."/>
            <person name="Kohn L.M."/>
            <person name="Birren B."/>
            <person name="Ma L.-J."/>
            <person name="Dean R.A."/>
        </authorList>
    </citation>
    <scope>NUCLEOTIDE SEQUENCE</scope>
    <source>
        <strain evidence="3">ATCC 64411 / 73-15</strain>
    </source>
</reference>
<keyword evidence="4" id="KW-1185">Reference proteome</keyword>
<evidence type="ECO:0000256" key="1">
    <source>
        <dbReference type="SAM" id="Phobius"/>
    </source>
</evidence>
<dbReference type="EMBL" id="ADBL01000901">
    <property type="status" value="NOT_ANNOTATED_CDS"/>
    <property type="molecule type" value="Genomic_DNA"/>
</dbReference>
<protein>
    <submittedName>
        <fullName evidence="2 3">Uncharacterized protein</fullName>
    </submittedName>
</protein>
<evidence type="ECO:0000313" key="2">
    <source>
        <dbReference type="EMBL" id="KLU84759.1"/>
    </source>
</evidence>
<proteinExistence type="predicted"/>
<reference evidence="3" key="5">
    <citation type="submission" date="2015-06" db="UniProtKB">
        <authorList>
            <consortium name="EnsemblFungi"/>
        </authorList>
    </citation>
    <scope>IDENTIFICATION</scope>
    <source>
        <strain evidence="3">ATCC 64411</strain>
    </source>
</reference>
<name>A0A0C4DV00_MAGP6</name>
<reference evidence="4" key="1">
    <citation type="submission" date="2010-05" db="EMBL/GenBank/DDBJ databases">
        <title>The genome sequence of Magnaporthe poae strain ATCC 64411.</title>
        <authorList>
            <person name="Ma L.-J."/>
            <person name="Dead R."/>
            <person name="Young S."/>
            <person name="Zeng Q."/>
            <person name="Koehrsen M."/>
            <person name="Alvarado L."/>
            <person name="Berlin A."/>
            <person name="Chapman S.B."/>
            <person name="Chen Z."/>
            <person name="Freedman E."/>
            <person name="Gellesch M."/>
            <person name="Goldberg J."/>
            <person name="Griggs A."/>
            <person name="Gujja S."/>
            <person name="Heilman E.R."/>
            <person name="Heiman D."/>
            <person name="Hepburn T."/>
            <person name="Howarth C."/>
            <person name="Jen D."/>
            <person name="Larson L."/>
            <person name="Mehta T."/>
            <person name="Neiman D."/>
            <person name="Pearson M."/>
            <person name="Roberts A."/>
            <person name="Saif S."/>
            <person name="Shea T."/>
            <person name="Shenoy N."/>
            <person name="Sisk P."/>
            <person name="Stolte C."/>
            <person name="Sykes S."/>
            <person name="Walk T."/>
            <person name="White J."/>
            <person name="Yandava C."/>
            <person name="Haas B."/>
            <person name="Nusbaum C."/>
            <person name="Birren B."/>
        </authorList>
    </citation>
    <scope>NUCLEOTIDE SEQUENCE [LARGE SCALE GENOMIC DNA]</scope>
    <source>
        <strain evidence="4">ATCC 64411 / 73-15</strain>
    </source>
</reference>
<organism evidence="3 4">
    <name type="scientific">Magnaporthiopsis poae (strain ATCC 64411 / 73-15)</name>
    <name type="common">Kentucky bluegrass fungus</name>
    <name type="synonym">Magnaporthe poae</name>
    <dbReference type="NCBI Taxonomy" id="644358"/>
    <lineage>
        <taxon>Eukaryota</taxon>
        <taxon>Fungi</taxon>
        <taxon>Dikarya</taxon>
        <taxon>Ascomycota</taxon>
        <taxon>Pezizomycotina</taxon>
        <taxon>Sordariomycetes</taxon>
        <taxon>Sordariomycetidae</taxon>
        <taxon>Magnaporthales</taxon>
        <taxon>Magnaporthaceae</taxon>
        <taxon>Magnaporthiopsis</taxon>
    </lineage>
</organism>